<dbReference type="SUPFAM" id="SSF55961">
    <property type="entry name" value="Bet v1-like"/>
    <property type="match status" value="1"/>
</dbReference>
<reference evidence="2" key="1">
    <citation type="journal article" date="2019" name="Int. J. Syst. Evol. Microbiol.">
        <title>The Global Catalogue of Microorganisms (GCM) 10K type strain sequencing project: providing services to taxonomists for standard genome sequencing and annotation.</title>
        <authorList>
            <consortium name="The Broad Institute Genomics Platform"/>
            <consortium name="The Broad Institute Genome Sequencing Center for Infectious Disease"/>
            <person name="Wu L."/>
            <person name="Ma J."/>
        </authorList>
    </citation>
    <scope>NUCLEOTIDE SEQUENCE [LARGE SCALE GENOMIC DNA]</scope>
    <source>
        <strain evidence="2">JCM 15309</strain>
    </source>
</reference>
<dbReference type="InterPro" id="IPR019587">
    <property type="entry name" value="Polyketide_cyclase/dehydratase"/>
</dbReference>
<comment type="caution">
    <text evidence="1">The sequence shown here is derived from an EMBL/GenBank/DDBJ whole genome shotgun (WGS) entry which is preliminary data.</text>
</comment>
<evidence type="ECO:0000313" key="1">
    <source>
        <dbReference type="EMBL" id="GAA1947576.1"/>
    </source>
</evidence>
<gene>
    <name evidence="1" type="ORF">GCM10009798_03350</name>
</gene>
<proteinExistence type="predicted"/>
<name>A0ABP5BL36_9ACTN</name>
<accession>A0ABP5BL36</accession>
<protein>
    <submittedName>
        <fullName evidence="1">SRPBCC family protein</fullName>
    </submittedName>
</protein>
<dbReference type="InterPro" id="IPR023393">
    <property type="entry name" value="START-like_dom_sf"/>
</dbReference>
<organism evidence="1 2">
    <name type="scientific">Nocardioides panacihumi</name>
    <dbReference type="NCBI Taxonomy" id="400774"/>
    <lineage>
        <taxon>Bacteria</taxon>
        <taxon>Bacillati</taxon>
        <taxon>Actinomycetota</taxon>
        <taxon>Actinomycetes</taxon>
        <taxon>Propionibacteriales</taxon>
        <taxon>Nocardioidaceae</taxon>
        <taxon>Nocardioides</taxon>
    </lineage>
</organism>
<keyword evidence="2" id="KW-1185">Reference proteome</keyword>
<evidence type="ECO:0000313" key="2">
    <source>
        <dbReference type="Proteomes" id="UP001500571"/>
    </source>
</evidence>
<dbReference type="RefSeq" id="WP_344041755.1">
    <property type="nucleotide sequence ID" value="NZ_BAAAPB010000001.1"/>
</dbReference>
<dbReference type="Proteomes" id="UP001500571">
    <property type="component" value="Unassembled WGS sequence"/>
</dbReference>
<dbReference type="Gene3D" id="3.30.530.20">
    <property type="match status" value="1"/>
</dbReference>
<dbReference type="Pfam" id="PF10604">
    <property type="entry name" value="Polyketide_cyc2"/>
    <property type="match status" value="1"/>
</dbReference>
<sequence length="144" mass="15905">MATTTWTAETTPDKVWDVLSDGWLFPLWVVGACRIRGVDDAWPAPGARLHHSVGLWPVLLDDHTEVISCQPGDSLELQARAWPLGEARVLLRLRPTDGGTEIELQEDVTDGPGTALPKPLRAGALHWRNKETLRRLAMLAEGRS</sequence>
<dbReference type="EMBL" id="BAAAPB010000001">
    <property type="protein sequence ID" value="GAA1947576.1"/>
    <property type="molecule type" value="Genomic_DNA"/>
</dbReference>
<dbReference type="CDD" id="cd07812">
    <property type="entry name" value="SRPBCC"/>
    <property type="match status" value="1"/>
</dbReference>